<dbReference type="InterPro" id="IPR000160">
    <property type="entry name" value="GGDEF_dom"/>
</dbReference>
<dbReference type="InterPro" id="IPR043128">
    <property type="entry name" value="Rev_trsase/Diguanyl_cyclase"/>
</dbReference>
<dbReference type="SMART" id="SM00267">
    <property type="entry name" value="GGDEF"/>
    <property type="match status" value="1"/>
</dbReference>
<dbReference type="PROSITE" id="PS50887">
    <property type="entry name" value="GGDEF"/>
    <property type="match status" value="1"/>
</dbReference>
<dbReference type="Pfam" id="PF00990">
    <property type="entry name" value="GGDEF"/>
    <property type="match status" value="1"/>
</dbReference>
<proteinExistence type="predicted"/>
<reference evidence="4 5" key="1">
    <citation type="submission" date="2021-11" db="EMBL/GenBank/DDBJ databases">
        <authorList>
            <person name="Liang Q."/>
            <person name="Mou H."/>
            <person name="Liu Z."/>
        </authorList>
    </citation>
    <scope>NUCLEOTIDE SEQUENCE [LARGE SCALE GENOMIC DNA]</scope>
    <source>
        <strain evidence="4 5">CHU3</strain>
    </source>
</reference>
<dbReference type="CDD" id="cd01949">
    <property type="entry name" value="GGDEF"/>
    <property type="match status" value="1"/>
</dbReference>
<feature type="transmembrane region" description="Helical" evidence="2">
    <location>
        <begin position="6"/>
        <end position="27"/>
    </location>
</feature>
<dbReference type="EC" id="2.7.7.65" evidence="1"/>
<feature type="transmembrane region" description="Helical" evidence="2">
    <location>
        <begin position="98"/>
        <end position="117"/>
    </location>
</feature>
<dbReference type="InterPro" id="IPR029787">
    <property type="entry name" value="Nucleotide_cyclase"/>
</dbReference>
<evidence type="ECO:0000313" key="5">
    <source>
        <dbReference type="Proteomes" id="UP001209701"/>
    </source>
</evidence>
<keyword evidence="5" id="KW-1185">Reference proteome</keyword>
<dbReference type="Proteomes" id="UP001209701">
    <property type="component" value="Unassembled WGS sequence"/>
</dbReference>
<feature type="transmembrane region" description="Helical" evidence="2">
    <location>
        <begin position="123"/>
        <end position="142"/>
    </location>
</feature>
<dbReference type="EMBL" id="JAJIRN010000003">
    <property type="protein sequence ID" value="MCV2367789.1"/>
    <property type="molecule type" value="Genomic_DNA"/>
</dbReference>
<feature type="transmembrane region" description="Helical" evidence="2">
    <location>
        <begin position="154"/>
        <end position="177"/>
    </location>
</feature>
<dbReference type="PANTHER" id="PTHR45138">
    <property type="entry name" value="REGULATORY COMPONENTS OF SENSORY TRANSDUCTION SYSTEM"/>
    <property type="match status" value="1"/>
</dbReference>
<evidence type="ECO:0000256" key="1">
    <source>
        <dbReference type="ARBA" id="ARBA00012528"/>
    </source>
</evidence>
<evidence type="ECO:0000313" key="4">
    <source>
        <dbReference type="EMBL" id="MCV2367789.1"/>
    </source>
</evidence>
<feature type="transmembrane region" description="Helical" evidence="2">
    <location>
        <begin position="39"/>
        <end position="61"/>
    </location>
</feature>
<keyword evidence="2" id="KW-0472">Membrane</keyword>
<gene>
    <name evidence="4" type="ORF">LNV07_06735</name>
</gene>
<sequence>MHSFDADTLALVTAVINGFMAIVWLLMVRSFRIAPTAGALLSGAYALFVPSLLCLQCHSWWPGSLGLWPQSYSTLAGFALMSLGVRRLMRLRQRWGDVALIAGSAGLLMLTGAFAKSGTGPSLLPLVLGSSLLSIACARDVLSGGRALQPAWLTALLALPFLLTGLLLLLRAASLLWLPGAGGFFMQGSLDRSTLAWLYLLMTLLIALGLVSIVVMRLVARIHYMTQRDPLTNALNRRAIASELRTLQAQVERGQRHSLVMIDVDHFKRINDQFGHAAGDAALLHLVAVLQANMRELDRLGRLGGEEFCLLLPHTTQNDAGLVAQRMCVALRQQSLQWLGAPIAMTASFGVAACQPHDSQGDTTLAMADWLVYRAKSAGRDRVCVADPEAMLGRMVAAT</sequence>
<dbReference type="InterPro" id="IPR050469">
    <property type="entry name" value="Diguanylate_Cyclase"/>
</dbReference>
<name>A0ABT2YCM4_9BURK</name>
<organism evidence="4 5">
    <name type="scientific">Roseateles oligotrophus</name>
    <dbReference type="NCBI Taxonomy" id="1769250"/>
    <lineage>
        <taxon>Bacteria</taxon>
        <taxon>Pseudomonadati</taxon>
        <taxon>Pseudomonadota</taxon>
        <taxon>Betaproteobacteria</taxon>
        <taxon>Burkholderiales</taxon>
        <taxon>Sphaerotilaceae</taxon>
        <taxon>Roseateles</taxon>
    </lineage>
</organism>
<dbReference type="SUPFAM" id="SSF55073">
    <property type="entry name" value="Nucleotide cyclase"/>
    <property type="match status" value="1"/>
</dbReference>
<protein>
    <recommendedName>
        <fullName evidence="1">diguanylate cyclase</fullName>
        <ecNumber evidence="1">2.7.7.65</ecNumber>
    </recommendedName>
</protein>
<feature type="domain" description="GGDEF" evidence="3">
    <location>
        <begin position="255"/>
        <end position="388"/>
    </location>
</feature>
<dbReference type="Gene3D" id="3.30.70.270">
    <property type="match status" value="1"/>
</dbReference>
<keyword evidence="2" id="KW-0812">Transmembrane</keyword>
<evidence type="ECO:0000256" key="2">
    <source>
        <dbReference type="SAM" id="Phobius"/>
    </source>
</evidence>
<accession>A0ABT2YCM4</accession>
<comment type="caution">
    <text evidence="4">The sequence shown here is derived from an EMBL/GenBank/DDBJ whole genome shotgun (WGS) entry which is preliminary data.</text>
</comment>
<dbReference type="NCBIfam" id="TIGR00254">
    <property type="entry name" value="GGDEF"/>
    <property type="match status" value="1"/>
</dbReference>
<keyword evidence="2" id="KW-1133">Transmembrane helix</keyword>
<evidence type="ECO:0000259" key="3">
    <source>
        <dbReference type="PROSITE" id="PS50887"/>
    </source>
</evidence>
<feature type="transmembrane region" description="Helical" evidence="2">
    <location>
        <begin position="197"/>
        <end position="220"/>
    </location>
</feature>
<dbReference type="PANTHER" id="PTHR45138:SF24">
    <property type="entry name" value="DIGUANYLATE CYCLASE DGCC-RELATED"/>
    <property type="match status" value="1"/>
</dbReference>
<dbReference type="RefSeq" id="WP_263570415.1">
    <property type="nucleotide sequence ID" value="NZ_JAJIRN010000003.1"/>
</dbReference>
<feature type="transmembrane region" description="Helical" evidence="2">
    <location>
        <begin position="67"/>
        <end position="86"/>
    </location>
</feature>